<dbReference type="AlphaFoldDB" id="A0A6J5YL76"/>
<protein>
    <submittedName>
        <fullName evidence="2">Unannotated protein</fullName>
    </submittedName>
</protein>
<evidence type="ECO:0000313" key="2">
    <source>
        <dbReference type="EMBL" id="CAB4324282.1"/>
    </source>
</evidence>
<feature type="region of interest" description="Disordered" evidence="1">
    <location>
        <begin position="74"/>
        <end position="229"/>
    </location>
</feature>
<feature type="compositionally biased region" description="Basic and acidic residues" evidence="1">
    <location>
        <begin position="19"/>
        <end position="39"/>
    </location>
</feature>
<reference evidence="2" key="1">
    <citation type="submission" date="2020-05" db="EMBL/GenBank/DDBJ databases">
        <authorList>
            <person name="Chiriac C."/>
            <person name="Salcher M."/>
            <person name="Ghai R."/>
            <person name="Kavagutti S V."/>
        </authorList>
    </citation>
    <scope>NUCLEOTIDE SEQUENCE</scope>
</reference>
<evidence type="ECO:0000256" key="1">
    <source>
        <dbReference type="SAM" id="MobiDB-lite"/>
    </source>
</evidence>
<accession>A0A6J5YL76</accession>
<feature type="region of interest" description="Disordered" evidence="1">
    <location>
        <begin position="241"/>
        <end position="303"/>
    </location>
</feature>
<gene>
    <name evidence="2" type="ORF">UFOPK1392_02047</name>
</gene>
<organism evidence="2">
    <name type="scientific">freshwater metagenome</name>
    <dbReference type="NCBI Taxonomy" id="449393"/>
    <lineage>
        <taxon>unclassified sequences</taxon>
        <taxon>metagenomes</taxon>
        <taxon>ecological metagenomes</taxon>
    </lineage>
</organism>
<feature type="compositionally biased region" description="Basic and acidic residues" evidence="1">
    <location>
        <begin position="201"/>
        <end position="228"/>
    </location>
</feature>
<sequence>MHTDDIKTVVVAEPELEADGEHAEHAGSEADDDRGHPTHESGAGGDGHKPGHCSRGCAQSGGLAFLDLLDEQPAEHAGRCSEERIHERLSRNPVSPEGGASVEPEPSEPQDAGSEQSERQGVGVHTLTRPAATLAENQHHSECGSTRVDVDDCATSEVEGTELGQPSTSEHPVSHRGIDDDEPQSDEHGVGLELEPIGRSAGDERRRDDSKGHLIGAEQHERNGEGERLWPCVAGDVAHPGEVQIADDATVAEVPERKREDDGHPQNRHEAHGEEVLHEHAQHVLGPHHAAVEEGESGRHEQH</sequence>
<feature type="compositionally biased region" description="Basic and acidic residues" evidence="1">
    <location>
        <begin position="74"/>
        <end position="90"/>
    </location>
</feature>
<dbReference type="EMBL" id="CAEMXZ010000125">
    <property type="protein sequence ID" value="CAB4324282.1"/>
    <property type="molecule type" value="Genomic_DNA"/>
</dbReference>
<feature type="region of interest" description="Disordered" evidence="1">
    <location>
        <begin position="1"/>
        <end position="57"/>
    </location>
</feature>
<proteinExistence type="predicted"/>
<name>A0A6J5YL76_9ZZZZ</name>
<feature type="compositionally biased region" description="Basic and acidic residues" evidence="1">
    <location>
        <begin position="290"/>
        <end position="303"/>
    </location>
</feature>
<feature type="compositionally biased region" description="Basic and acidic residues" evidence="1">
    <location>
        <begin position="254"/>
        <end position="282"/>
    </location>
</feature>